<reference evidence="1 2" key="1">
    <citation type="submission" date="2021-11" db="EMBL/GenBank/DDBJ databases">
        <title>Black yeast isolated from Biological Soil Crust.</title>
        <authorList>
            <person name="Kurbessoian T."/>
        </authorList>
    </citation>
    <scope>NUCLEOTIDE SEQUENCE [LARGE SCALE GENOMIC DNA]</scope>
    <source>
        <strain evidence="1 2">CCFEE 5522</strain>
    </source>
</reference>
<comment type="caution">
    <text evidence="1">The sequence shown here is derived from an EMBL/GenBank/DDBJ whole genome shotgun (WGS) entry which is preliminary data.</text>
</comment>
<dbReference type="Proteomes" id="UP001324427">
    <property type="component" value="Unassembled WGS sequence"/>
</dbReference>
<gene>
    <name evidence="1" type="ORF">LTR36_001241</name>
</gene>
<sequence length="185" mass="20146">MAATTHRVTDDCAESMSNMVIAKKTNNESASFNGAAVLHKASGEASSENGREMSTAHTYSFHTSILGVNHQIHDEATKVLRKNAFVVVSFEWPGLKESTHMFDVPIVTERKRLVASTGVDKSSDYKVVTKLQLRSVSGKTLTPALEKLLLEPFGSMIIGRQKVIISGDKHAEYDSLQGLMGPNVV</sequence>
<dbReference type="EMBL" id="JAVFHQ010000012">
    <property type="protein sequence ID" value="KAK4547020.1"/>
    <property type="molecule type" value="Genomic_DNA"/>
</dbReference>
<protein>
    <submittedName>
        <fullName evidence="1">Uncharacterized protein</fullName>
    </submittedName>
</protein>
<proteinExistence type="predicted"/>
<accession>A0AAV9JPA8</accession>
<dbReference type="AlphaFoldDB" id="A0AAV9JPA8"/>
<evidence type="ECO:0000313" key="2">
    <source>
        <dbReference type="Proteomes" id="UP001324427"/>
    </source>
</evidence>
<evidence type="ECO:0000313" key="1">
    <source>
        <dbReference type="EMBL" id="KAK4547020.1"/>
    </source>
</evidence>
<keyword evidence="2" id="KW-1185">Reference proteome</keyword>
<organism evidence="1 2">
    <name type="scientific">Oleoguttula mirabilis</name>
    <dbReference type="NCBI Taxonomy" id="1507867"/>
    <lineage>
        <taxon>Eukaryota</taxon>
        <taxon>Fungi</taxon>
        <taxon>Dikarya</taxon>
        <taxon>Ascomycota</taxon>
        <taxon>Pezizomycotina</taxon>
        <taxon>Dothideomycetes</taxon>
        <taxon>Dothideomycetidae</taxon>
        <taxon>Mycosphaerellales</taxon>
        <taxon>Teratosphaeriaceae</taxon>
        <taxon>Oleoguttula</taxon>
    </lineage>
</organism>
<name>A0AAV9JPA8_9PEZI</name>